<feature type="domain" description="Transposase IS701-like DDE" evidence="1">
    <location>
        <begin position="20"/>
        <end position="252"/>
    </location>
</feature>
<evidence type="ECO:0000313" key="3">
    <source>
        <dbReference type="Proteomes" id="UP000305778"/>
    </source>
</evidence>
<organism evidence="2 3">
    <name type="scientific">Actinacidiphila oryziradicis</name>
    <dbReference type="NCBI Taxonomy" id="2571141"/>
    <lineage>
        <taxon>Bacteria</taxon>
        <taxon>Bacillati</taxon>
        <taxon>Actinomycetota</taxon>
        <taxon>Actinomycetes</taxon>
        <taxon>Kitasatosporales</taxon>
        <taxon>Streptomycetaceae</taxon>
        <taxon>Actinacidiphila</taxon>
    </lineage>
</organism>
<proteinExistence type="predicted"/>
<dbReference type="InterPro" id="IPR038721">
    <property type="entry name" value="IS701-like_DDE_dom"/>
</dbReference>
<dbReference type="Proteomes" id="UP000305778">
    <property type="component" value="Unassembled WGS sequence"/>
</dbReference>
<protein>
    <submittedName>
        <fullName evidence="2">Transposase</fullName>
    </submittedName>
</protein>
<dbReference type="Pfam" id="PF13546">
    <property type="entry name" value="DDE_5"/>
    <property type="match status" value="1"/>
</dbReference>
<evidence type="ECO:0000313" key="2">
    <source>
        <dbReference type="EMBL" id="TJZ97100.1"/>
    </source>
</evidence>
<name>A0A4U0RQN4_9ACTN</name>
<reference evidence="2 3" key="1">
    <citation type="submission" date="2019-04" db="EMBL/GenBank/DDBJ databases">
        <title>Streptomyces oryziradicis sp. nov., a novel actinomycete isolated from rhizosphere soil of rice (Oryza sativa L.).</title>
        <authorList>
            <person name="Li C."/>
        </authorList>
    </citation>
    <scope>NUCLEOTIDE SEQUENCE [LARGE SCALE GENOMIC DNA]</scope>
    <source>
        <strain evidence="2 3">NEAU-C40</strain>
    </source>
</reference>
<gene>
    <name evidence="2" type="ORF">FCI23_49965</name>
</gene>
<evidence type="ECO:0000259" key="1">
    <source>
        <dbReference type="Pfam" id="PF13546"/>
    </source>
</evidence>
<sequence length="271" mass="29033">MVPGMTPPASLLLVLQVTRPCFTKHSFETFCQLATGMVAQTGRRTVTGMLTGAGLARVWPHRRAHAFFSEASWDPDQLGLRLARAVVEALLPANAPVLLVIDDTLVHRAGKKVFGALWAHDGSGRGKDKTGFGNTWVICALAVRLPFLTKPIALPVAARLWRGKATASRTDLALEMIHDLAQIFPDRPLHVAGDAAYHGKALRDLPVTCTFTTRLPAPSVLFALAPPRTGKRGRPALKGTRLGTPAQLAATAPSPRAAWPAGARAFTLTPR</sequence>
<comment type="caution">
    <text evidence="2">The sequence shown here is derived from an EMBL/GenBank/DDBJ whole genome shotgun (WGS) entry which is preliminary data.</text>
</comment>
<dbReference type="EMBL" id="SUMC01000148">
    <property type="protein sequence ID" value="TJZ97100.1"/>
    <property type="molecule type" value="Genomic_DNA"/>
</dbReference>
<dbReference type="AlphaFoldDB" id="A0A4U0RQN4"/>
<accession>A0A4U0RQN4</accession>
<dbReference type="OrthoDB" id="3539237at2"/>
<keyword evidence="3" id="KW-1185">Reference proteome</keyword>